<evidence type="ECO:0000313" key="3">
    <source>
        <dbReference type="Proteomes" id="UP001501004"/>
    </source>
</evidence>
<name>A0ABP7FVC0_9MICO</name>
<sequence>MWLRRAFYYAQYWAIPVLPLWLLIGRGITIDGPGWEFVVLLFAAPALSLALIVIMGLTMARRSVRRARMVSWLDVGILACWYAVVVIAGLYSNPLVAVLAVVATLLGFWSAVWQLFVETRHRVTLAFAGYDAVQVTSR</sequence>
<dbReference type="Proteomes" id="UP001501004">
    <property type="component" value="Unassembled WGS sequence"/>
</dbReference>
<dbReference type="EMBL" id="BAABAE010000004">
    <property type="protein sequence ID" value="GAA3748492.1"/>
    <property type="molecule type" value="Genomic_DNA"/>
</dbReference>
<feature type="transmembrane region" description="Helical" evidence="1">
    <location>
        <begin position="7"/>
        <end position="25"/>
    </location>
</feature>
<keyword evidence="1" id="KW-0812">Transmembrane</keyword>
<feature type="transmembrane region" description="Helical" evidence="1">
    <location>
        <begin position="97"/>
        <end position="117"/>
    </location>
</feature>
<gene>
    <name evidence="2" type="ORF">GCM10022239_24860</name>
</gene>
<feature type="transmembrane region" description="Helical" evidence="1">
    <location>
        <begin position="37"/>
        <end position="60"/>
    </location>
</feature>
<organism evidence="2 3">
    <name type="scientific">Leifsonella bigeumensis</name>
    <dbReference type="NCBI Taxonomy" id="433643"/>
    <lineage>
        <taxon>Bacteria</taxon>
        <taxon>Bacillati</taxon>
        <taxon>Actinomycetota</taxon>
        <taxon>Actinomycetes</taxon>
        <taxon>Micrococcales</taxon>
        <taxon>Microbacteriaceae</taxon>
        <taxon>Leifsonella</taxon>
    </lineage>
</organism>
<evidence type="ECO:0000313" key="2">
    <source>
        <dbReference type="EMBL" id="GAA3748492.1"/>
    </source>
</evidence>
<keyword evidence="1" id="KW-1133">Transmembrane helix</keyword>
<feature type="transmembrane region" description="Helical" evidence="1">
    <location>
        <begin position="72"/>
        <end position="91"/>
    </location>
</feature>
<evidence type="ECO:0000256" key="1">
    <source>
        <dbReference type="SAM" id="Phobius"/>
    </source>
</evidence>
<evidence type="ECO:0008006" key="4">
    <source>
        <dbReference type="Google" id="ProtNLM"/>
    </source>
</evidence>
<keyword evidence="1" id="KW-0472">Membrane</keyword>
<proteinExistence type="predicted"/>
<protein>
    <recommendedName>
        <fullName evidence="4">MFS transporter permease</fullName>
    </recommendedName>
</protein>
<keyword evidence="3" id="KW-1185">Reference proteome</keyword>
<reference evidence="3" key="1">
    <citation type="journal article" date="2019" name="Int. J. Syst. Evol. Microbiol.">
        <title>The Global Catalogue of Microorganisms (GCM) 10K type strain sequencing project: providing services to taxonomists for standard genome sequencing and annotation.</title>
        <authorList>
            <consortium name="The Broad Institute Genomics Platform"/>
            <consortium name="The Broad Institute Genome Sequencing Center for Infectious Disease"/>
            <person name="Wu L."/>
            <person name="Ma J."/>
        </authorList>
    </citation>
    <scope>NUCLEOTIDE SEQUENCE [LARGE SCALE GENOMIC DNA]</scope>
    <source>
        <strain evidence="3">JCM 16949</strain>
    </source>
</reference>
<dbReference type="RefSeq" id="WP_344757268.1">
    <property type="nucleotide sequence ID" value="NZ_BAABAE010000004.1"/>
</dbReference>
<comment type="caution">
    <text evidence="2">The sequence shown here is derived from an EMBL/GenBank/DDBJ whole genome shotgun (WGS) entry which is preliminary data.</text>
</comment>
<accession>A0ABP7FVC0</accession>